<dbReference type="EMBL" id="JAVTTP010000001">
    <property type="protein sequence ID" value="MDT7828495.1"/>
    <property type="molecule type" value="Genomic_DNA"/>
</dbReference>
<feature type="region of interest" description="Disordered" evidence="1">
    <location>
        <begin position="61"/>
        <end position="82"/>
    </location>
</feature>
<accession>A0ABU3L4D8</accession>
<evidence type="ECO:0000256" key="2">
    <source>
        <dbReference type="SAM" id="SignalP"/>
    </source>
</evidence>
<dbReference type="Proteomes" id="UP001250656">
    <property type="component" value="Unassembled WGS sequence"/>
</dbReference>
<sequence>MDFKFKMMGKIVFAMMALVAISFTACSDDDNGPVIPEATCSDGQRNGSETGIDCGGPDCEPCTDADPDSDPNPEPSGAITVSDNITTDTDWTADTIYTLEGRIFVESGATLTIAPGTIIKGASGSGANASVLIVSKGAMINAAGTAEEPIILTSVEDNIEIGQTAGTNLDQNDTGKWGGLIILGNAPVSLDGDAESALIEGLPTDTDNEDLGSYGGKDPTDNSGTLQYVSIRHGGIALSEGNEINGLTMGGVGNGTTVDHIEVVGNKDDGIEFFGGTVDASSLFVWAQEDDAIDIDQAYSGTIDNVYVVLGGTSDHAFEIDGPEGSLAGSFTLTNATLVGNADNAEGGELADYRSGATGITSNIYVIGFPEGKDVELDNNQVAQNWLAGLDNPDADNALIFEAWEVVGFGNEIFIESVGCIENCNDDDNENDVKEKPILSDPTFTEAAADWTATVEAGAQTVGATASEFSWTYSNTKAGLGL</sequence>
<evidence type="ECO:0000313" key="4">
    <source>
        <dbReference type="Proteomes" id="UP001250656"/>
    </source>
</evidence>
<feature type="signal peptide" evidence="2">
    <location>
        <begin position="1"/>
        <end position="27"/>
    </location>
</feature>
<dbReference type="SUPFAM" id="SSF51126">
    <property type="entry name" value="Pectin lyase-like"/>
    <property type="match status" value="1"/>
</dbReference>
<dbReference type="InterPro" id="IPR011050">
    <property type="entry name" value="Pectin_lyase_fold/virulence"/>
</dbReference>
<dbReference type="PROSITE" id="PS51257">
    <property type="entry name" value="PROKAR_LIPOPROTEIN"/>
    <property type="match status" value="1"/>
</dbReference>
<evidence type="ECO:0000256" key="1">
    <source>
        <dbReference type="SAM" id="MobiDB-lite"/>
    </source>
</evidence>
<evidence type="ECO:0000313" key="3">
    <source>
        <dbReference type="EMBL" id="MDT7828495.1"/>
    </source>
</evidence>
<reference evidence="3 4" key="1">
    <citation type="submission" date="2023-09" db="EMBL/GenBank/DDBJ databases">
        <title>Novel taxa isolated from Blanes Bay.</title>
        <authorList>
            <person name="Rey-Velasco X."/>
            <person name="Lucena T."/>
        </authorList>
    </citation>
    <scope>NUCLEOTIDE SEQUENCE [LARGE SCALE GENOMIC DNA]</scope>
    <source>
        <strain evidence="3 4">S334</strain>
    </source>
</reference>
<dbReference type="RefSeq" id="WP_314013842.1">
    <property type="nucleotide sequence ID" value="NZ_JAVTTP010000001.1"/>
</dbReference>
<evidence type="ECO:0008006" key="5">
    <source>
        <dbReference type="Google" id="ProtNLM"/>
    </source>
</evidence>
<comment type="caution">
    <text evidence="3">The sequence shown here is derived from an EMBL/GenBank/DDBJ whole genome shotgun (WGS) entry which is preliminary data.</text>
</comment>
<keyword evidence="2" id="KW-0732">Signal</keyword>
<proteinExistence type="predicted"/>
<dbReference type="PANTHER" id="PTHR41339">
    <property type="entry name" value="LIPL48"/>
    <property type="match status" value="1"/>
</dbReference>
<feature type="chain" id="PRO_5045529021" description="T9SS C-terminal target domain-containing protein" evidence="2">
    <location>
        <begin position="28"/>
        <end position="482"/>
    </location>
</feature>
<dbReference type="PANTHER" id="PTHR41339:SF1">
    <property type="entry name" value="SECRETED PROTEIN"/>
    <property type="match status" value="1"/>
</dbReference>
<keyword evidence="4" id="KW-1185">Reference proteome</keyword>
<name>A0ABU3L4D8_9FLAO</name>
<feature type="compositionally biased region" description="Acidic residues" evidence="1">
    <location>
        <begin position="61"/>
        <end position="71"/>
    </location>
</feature>
<organism evidence="3 4">
    <name type="scientific">Pricia mediterranea</name>
    <dbReference type="NCBI Taxonomy" id="3076079"/>
    <lineage>
        <taxon>Bacteria</taxon>
        <taxon>Pseudomonadati</taxon>
        <taxon>Bacteroidota</taxon>
        <taxon>Flavobacteriia</taxon>
        <taxon>Flavobacteriales</taxon>
        <taxon>Flavobacteriaceae</taxon>
        <taxon>Pricia</taxon>
    </lineage>
</organism>
<protein>
    <recommendedName>
        <fullName evidence="5">T9SS C-terminal target domain-containing protein</fullName>
    </recommendedName>
</protein>
<gene>
    <name evidence="3" type="ORF">RQM65_07460</name>
</gene>